<reference evidence="8" key="1">
    <citation type="journal article" date="2023" name="Commun. Biol.">
        <title>Genome analysis of Parmales, the sister group of diatoms, reveals the evolutionary specialization of diatoms from phago-mixotrophs to photoautotrophs.</title>
        <authorList>
            <person name="Ban H."/>
            <person name="Sato S."/>
            <person name="Yoshikawa S."/>
            <person name="Yamada K."/>
            <person name="Nakamura Y."/>
            <person name="Ichinomiya M."/>
            <person name="Sato N."/>
            <person name="Blanc-Mathieu R."/>
            <person name="Endo H."/>
            <person name="Kuwata A."/>
            <person name="Ogata H."/>
        </authorList>
    </citation>
    <scope>NUCLEOTIDE SEQUENCE [LARGE SCALE GENOMIC DNA]</scope>
    <source>
        <strain evidence="8">NIES 3701</strain>
    </source>
</reference>
<dbReference type="GO" id="GO:0016020">
    <property type="term" value="C:membrane"/>
    <property type="evidence" value="ECO:0007669"/>
    <property type="project" value="UniProtKB-SubCell"/>
</dbReference>
<keyword evidence="8" id="KW-1185">Reference proteome</keyword>
<feature type="transmembrane region" description="Helical" evidence="6">
    <location>
        <begin position="167"/>
        <end position="186"/>
    </location>
</feature>
<dbReference type="SUPFAM" id="SSF103481">
    <property type="entry name" value="Multidrug resistance efflux transporter EmrE"/>
    <property type="match status" value="1"/>
</dbReference>
<evidence type="ECO:0000256" key="5">
    <source>
        <dbReference type="SAM" id="MobiDB-lite"/>
    </source>
</evidence>
<proteinExistence type="predicted"/>
<evidence type="ECO:0000313" key="7">
    <source>
        <dbReference type="EMBL" id="GMH87285.1"/>
    </source>
</evidence>
<sequence>MVHWQWALGLFLGLAATLCASINKVFWKLGHNHYGSDPKKSFYANCVATFALIINPPLDMLSLYFAPQTLFAATAGTGTVFNLILSKYILGEMPTSLDIYGAIAVCVGCTGIAWSEANIVPTEDNYEDMIERFDSPSFLMYLAWTTVFISTLLFVTVQDSTSCCPEGLRKFAFGSLGGSIGGQYYLVKSSISLVANSEKADGGSVFEEFDTYLIIGGAIMAAAGGVIVLNFGLKKYHALFIAPMYQAFLVIYGSISGAVFYQELSSLAFGELMMFSFSFVVMIMGICCCMWREGEESGKGLVEKKQDYGGMKREDGGEREEKKEDVVLNGML</sequence>
<evidence type="ECO:0000256" key="1">
    <source>
        <dbReference type="ARBA" id="ARBA00004141"/>
    </source>
</evidence>
<feature type="transmembrane region" description="Helical" evidence="6">
    <location>
        <begin position="212"/>
        <end position="231"/>
    </location>
</feature>
<feature type="transmembrane region" description="Helical" evidence="6">
    <location>
        <begin position="238"/>
        <end position="260"/>
    </location>
</feature>
<evidence type="ECO:0000313" key="8">
    <source>
        <dbReference type="Proteomes" id="UP001165085"/>
    </source>
</evidence>
<feature type="transmembrane region" description="Helical" evidence="6">
    <location>
        <begin position="135"/>
        <end position="155"/>
    </location>
</feature>
<evidence type="ECO:0000256" key="2">
    <source>
        <dbReference type="ARBA" id="ARBA00022692"/>
    </source>
</evidence>
<protein>
    <recommendedName>
        <fullName evidence="9">Magnesium transporter</fullName>
    </recommendedName>
</protein>
<dbReference type="AlphaFoldDB" id="A0A9W7BG45"/>
<feature type="transmembrane region" description="Helical" evidence="6">
    <location>
        <begin position="97"/>
        <end position="115"/>
    </location>
</feature>
<keyword evidence="4 6" id="KW-0472">Membrane</keyword>
<dbReference type="GO" id="GO:0015095">
    <property type="term" value="F:magnesium ion transmembrane transporter activity"/>
    <property type="evidence" value="ECO:0007669"/>
    <property type="project" value="InterPro"/>
</dbReference>
<feature type="compositionally biased region" description="Basic and acidic residues" evidence="5">
    <location>
        <begin position="309"/>
        <end position="326"/>
    </location>
</feature>
<feature type="transmembrane region" description="Helical" evidence="6">
    <location>
        <begin position="272"/>
        <end position="291"/>
    </location>
</feature>
<evidence type="ECO:0000256" key="3">
    <source>
        <dbReference type="ARBA" id="ARBA00022989"/>
    </source>
</evidence>
<dbReference type="Pfam" id="PF05653">
    <property type="entry name" value="Mg_trans_NIPA"/>
    <property type="match status" value="1"/>
</dbReference>
<feature type="region of interest" description="Disordered" evidence="5">
    <location>
        <begin position="309"/>
        <end position="332"/>
    </location>
</feature>
<evidence type="ECO:0000256" key="6">
    <source>
        <dbReference type="SAM" id="Phobius"/>
    </source>
</evidence>
<gene>
    <name evidence="7" type="ORF">TrST_g6485</name>
</gene>
<evidence type="ECO:0008006" key="9">
    <source>
        <dbReference type="Google" id="ProtNLM"/>
    </source>
</evidence>
<dbReference type="PANTHER" id="PTHR12570">
    <property type="match status" value="1"/>
</dbReference>
<dbReference type="InterPro" id="IPR008521">
    <property type="entry name" value="Mg_trans_NIPA"/>
</dbReference>
<dbReference type="OrthoDB" id="165382at2759"/>
<evidence type="ECO:0000256" key="4">
    <source>
        <dbReference type="ARBA" id="ARBA00023136"/>
    </source>
</evidence>
<dbReference type="EMBL" id="BRXY01000325">
    <property type="protein sequence ID" value="GMH87285.1"/>
    <property type="molecule type" value="Genomic_DNA"/>
</dbReference>
<feature type="transmembrane region" description="Helical" evidence="6">
    <location>
        <begin position="64"/>
        <end position="85"/>
    </location>
</feature>
<feature type="transmembrane region" description="Helical" evidence="6">
    <location>
        <begin position="6"/>
        <end position="29"/>
    </location>
</feature>
<name>A0A9W7BG45_9STRA</name>
<comment type="caution">
    <text evidence="7">The sequence shown here is derived from an EMBL/GenBank/DDBJ whole genome shotgun (WGS) entry which is preliminary data.</text>
</comment>
<dbReference type="PANTHER" id="PTHR12570:SF9">
    <property type="entry name" value="MAGNESIUM TRANSPORTER NIPA8-RELATED"/>
    <property type="match status" value="1"/>
</dbReference>
<dbReference type="Proteomes" id="UP001165085">
    <property type="component" value="Unassembled WGS sequence"/>
</dbReference>
<keyword evidence="2 6" id="KW-0812">Transmembrane</keyword>
<comment type="subcellular location">
    <subcellularLocation>
        <location evidence="1">Membrane</location>
        <topology evidence="1">Multi-pass membrane protein</topology>
    </subcellularLocation>
</comment>
<accession>A0A9W7BG45</accession>
<keyword evidence="3 6" id="KW-1133">Transmembrane helix</keyword>
<organism evidence="7 8">
    <name type="scientific">Triparma strigata</name>
    <dbReference type="NCBI Taxonomy" id="1606541"/>
    <lineage>
        <taxon>Eukaryota</taxon>
        <taxon>Sar</taxon>
        <taxon>Stramenopiles</taxon>
        <taxon>Ochrophyta</taxon>
        <taxon>Bolidophyceae</taxon>
        <taxon>Parmales</taxon>
        <taxon>Triparmaceae</taxon>
        <taxon>Triparma</taxon>
    </lineage>
</organism>
<dbReference type="InterPro" id="IPR037185">
    <property type="entry name" value="EmrE-like"/>
</dbReference>